<dbReference type="KEGG" id="vta:B0802"/>
<dbReference type="PANTHER" id="PTHR22550:SF18">
    <property type="entry name" value="VWFA DOMAIN-CONTAINING PROTEIN"/>
    <property type="match status" value="1"/>
</dbReference>
<name>A0A2N8ZKI3_9VIBR</name>
<dbReference type="AlphaFoldDB" id="A0A2N8ZKI3"/>
<dbReference type="OrthoDB" id="6206554at2"/>
<evidence type="ECO:0000256" key="1">
    <source>
        <dbReference type="SAM" id="Phobius"/>
    </source>
</evidence>
<dbReference type="InterPro" id="IPR036465">
    <property type="entry name" value="vWFA_dom_sf"/>
</dbReference>
<organism evidence="3 4">
    <name type="scientific">Vibrio tapetis subsp. tapetis</name>
    <dbReference type="NCBI Taxonomy" id="1671868"/>
    <lineage>
        <taxon>Bacteria</taxon>
        <taxon>Pseudomonadati</taxon>
        <taxon>Pseudomonadota</taxon>
        <taxon>Gammaproteobacteria</taxon>
        <taxon>Vibrionales</taxon>
        <taxon>Vibrionaceae</taxon>
        <taxon>Vibrio</taxon>
    </lineage>
</organism>
<evidence type="ECO:0000313" key="4">
    <source>
        <dbReference type="Proteomes" id="UP000235828"/>
    </source>
</evidence>
<dbReference type="CDD" id="cd01467">
    <property type="entry name" value="vWA_BatA_type"/>
    <property type="match status" value="1"/>
</dbReference>
<proteinExistence type="predicted"/>
<feature type="transmembrane region" description="Helical" evidence="1">
    <location>
        <begin position="6"/>
        <end position="23"/>
    </location>
</feature>
<keyword evidence="4" id="KW-1185">Reference proteome</keyword>
<dbReference type="Gene3D" id="3.40.50.410">
    <property type="entry name" value="von Willebrand factor, type A domain"/>
    <property type="match status" value="1"/>
</dbReference>
<dbReference type="PROSITE" id="PS50234">
    <property type="entry name" value="VWFA"/>
    <property type="match status" value="1"/>
</dbReference>
<keyword evidence="1" id="KW-1133">Transmembrane helix</keyword>
<keyword evidence="1" id="KW-0472">Membrane</keyword>
<dbReference type="SMART" id="SM00327">
    <property type="entry name" value="VWA"/>
    <property type="match status" value="1"/>
</dbReference>
<reference evidence="3 4" key="1">
    <citation type="submission" date="2017-10" db="EMBL/GenBank/DDBJ databases">
        <authorList>
            <person name="Banno H."/>
            <person name="Chua N.-H."/>
        </authorList>
    </citation>
    <scope>NUCLEOTIDE SEQUENCE [LARGE SCALE GENOMIC DNA]</scope>
    <source>
        <strain evidence="3">Vibrio tapetis CECT4600</strain>
    </source>
</reference>
<dbReference type="Pfam" id="PF00092">
    <property type="entry name" value="VWA"/>
    <property type="match status" value="1"/>
</dbReference>
<feature type="transmembrane region" description="Helical" evidence="1">
    <location>
        <begin position="297"/>
        <end position="315"/>
    </location>
</feature>
<evidence type="ECO:0000313" key="3">
    <source>
        <dbReference type="EMBL" id="SON52413.1"/>
    </source>
</evidence>
<dbReference type="RefSeq" id="WP_102524672.1">
    <property type="nucleotide sequence ID" value="NZ_LT960612.1"/>
</dbReference>
<evidence type="ECO:0000259" key="2">
    <source>
        <dbReference type="PROSITE" id="PS50234"/>
    </source>
</evidence>
<dbReference type="EMBL" id="LT960612">
    <property type="protein sequence ID" value="SON52413.1"/>
    <property type="molecule type" value="Genomic_DNA"/>
</dbReference>
<accession>A0A2N8ZKI3</accession>
<protein>
    <recommendedName>
        <fullName evidence="2">VWFA domain-containing protein</fullName>
    </recommendedName>
</protein>
<dbReference type="InterPro" id="IPR033881">
    <property type="entry name" value="vWA_BatA_type"/>
</dbReference>
<gene>
    <name evidence="3" type="ORF">VTAP4600_B0802</name>
</gene>
<dbReference type="InterPro" id="IPR002035">
    <property type="entry name" value="VWF_A"/>
</dbReference>
<keyword evidence="1" id="KW-0812">Transmembrane</keyword>
<dbReference type="Proteomes" id="UP000235828">
    <property type="component" value="Chromosome B"/>
</dbReference>
<dbReference type="InterPro" id="IPR050768">
    <property type="entry name" value="UPF0353/GerABKA_families"/>
</dbReference>
<sequence length="320" mass="35801">MLSFAWWWAFFLLPLPSLIYFFAPPAPNQEAIKLPFVPTEDAQTPSLSKLLKLLAVITWMMAVTALARPVWLGEPVEFHPKHRDMMLVVDLSYSMSQEDMKQGNDFIDRLTAVKQVVGDFIDKRSGDRLGLVLFADHAYLQTPLTLDKSTVKAQLNRTVLKLIGTKTAIGEGIGLATKTFIDSEAPQRVMVLLSDGSNTAGIIDPIEATKIAKQYGATIYTIGVGAGEMVVKDFFFERTVNTAQDLDEKMLTEIAQITGGQYFRARDSKDLANIYDEINKLEPITSVSQTWRPQSEWFTLPLAIALFLSMFVAVLRRHHG</sequence>
<feature type="domain" description="VWFA" evidence="2">
    <location>
        <begin position="84"/>
        <end position="278"/>
    </location>
</feature>
<dbReference type="SUPFAM" id="SSF53300">
    <property type="entry name" value="vWA-like"/>
    <property type="match status" value="1"/>
</dbReference>
<feature type="transmembrane region" description="Helical" evidence="1">
    <location>
        <begin position="53"/>
        <end position="71"/>
    </location>
</feature>
<dbReference type="PANTHER" id="PTHR22550">
    <property type="entry name" value="SPORE GERMINATION PROTEIN"/>
    <property type="match status" value="1"/>
</dbReference>